<keyword evidence="2" id="KW-1185">Reference proteome</keyword>
<dbReference type="Proteomes" id="UP001341840">
    <property type="component" value="Unassembled WGS sequence"/>
</dbReference>
<name>A0ABU6WW62_9FABA</name>
<protein>
    <submittedName>
        <fullName evidence="1">Uncharacterized protein</fullName>
    </submittedName>
</protein>
<organism evidence="1 2">
    <name type="scientific">Stylosanthes scabra</name>
    <dbReference type="NCBI Taxonomy" id="79078"/>
    <lineage>
        <taxon>Eukaryota</taxon>
        <taxon>Viridiplantae</taxon>
        <taxon>Streptophyta</taxon>
        <taxon>Embryophyta</taxon>
        <taxon>Tracheophyta</taxon>
        <taxon>Spermatophyta</taxon>
        <taxon>Magnoliopsida</taxon>
        <taxon>eudicotyledons</taxon>
        <taxon>Gunneridae</taxon>
        <taxon>Pentapetalae</taxon>
        <taxon>rosids</taxon>
        <taxon>fabids</taxon>
        <taxon>Fabales</taxon>
        <taxon>Fabaceae</taxon>
        <taxon>Papilionoideae</taxon>
        <taxon>50 kb inversion clade</taxon>
        <taxon>dalbergioids sensu lato</taxon>
        <taxon>Dalbergieae</taxon>
        <taxon>Pterocarpus clade</taxon>
        <taxon>Stylosanthes</taxon>
    </lineage>
</organism>
<accession>A0ABU6WW62</accession>
<reference evidence="1 2" key="1">
    <citation type="journal article" date="2023" name="Plants (Basel)">
        <title>Bridging the Gap: Combining Genomics and Transcriptomics Approaches to Understand Stylosanthes scabra, an Orphan Legume from the Brazilian Caatinga.</title>
        <authorList>
            <person name="Ferreira-Neto J.R.C."/>
            <person name="da Silva M.D."/>
            <person name="Binneck E."/>
            <person name="de Melo N.F."/>
            <person name="da Silva R.H."/>
            <person name="de Melo A.L.T.M."/>
            <person name="Pandolfi V."/>
            <person name="Bustamante F.O."/>
            <person name="Brasileiro-Vidal A.C."/>
            <person name="Benko-Iseppon A.M."/>
        </authorList>
    </citation>
    <scope>NUCLEOTIDE SEQUENCE [LARGE SCALE GENOMIC DNA]</scope>
    <source>
        <tissue evidence="1">Leaves</tissue>
    </source>
</reference>
<comment type="caution">
    <text evidence="1">The sequence shown here is derived from an EMBL/GenBank/DDBJ whole genome shotgun (WGS) entry which is preliminary data.</text>
</comment>
<evidence type="ECO:0000313" key="1">
    <source>
        <dbReference type="EMBL" id="MED6189554.1"/>
    </source>
</evidence>
<evidence type="ECO:0000313" key="2">
    <source>
        <dbReference type="Proteomes" id="UP001341840"/>
    </source>
</evidence>
<proteinExistence type="predicted"/>
<dbReference type="EMBL" id="JASCZI010183599">
    <property type="protein sequence ID" value="MED6189554.1"/>
    <property type="molecule type" value="Genomic_DNA"/>
</dbReference>
<sequence>MLRSNPNPDLLDFDSEIERTLRRARWHCAVTRSINYVALTSYRRGRAMGPCGRASVGRVHPEMLSGTHEVARGDSATIRCPVSHFLASSCEPFASNNFLSLSYGFLNL</sequence>
<gene>
    <name evidence="1" type="ORF">PIB30_097081</name>
</gene>